<feature type="domain" description="SpoVT-AbrB" evidence="1">
    <location>
        <begin position="8"/>
        <end position="54"/>
    </location>
</feature>
<evidence type="ECO:0000313" key="2">
    <source>
        <dbReference type="EMBL" id="AZV43656.1"/>
    </source>
</evidence>
<dbReference type="Proteomes" id="UP000283095">
    <property type="component" value="Chromosome"/>
</dbReference>
<dbReference type="InterPro" id="IPR037914">
    <property type="entry name" value="SpoVT-AbrB_sf"/>
</dbReference>
<dbReference type="InterPro" id="IPR007159">
    <property type="entry name" value="SpoVT-AbrB_dom"/>
</dbReference>
<gene>
    <name evidence="2" type="ORF">BAOM_3047</name>
</gene>
<protein>
    <submittedName>
        <fullName evidence="2">Putative addiction module antidote</fullName>
    </submittedName>
</protein>
<proteinExistence type="predicted"/>
<name>A0A3Q9RP86_9BACI</name>
<dbReference type="Gene3D" id="2.10.260.10">
    <property type="match status" value="1"/>
</dbReference>
<accession>A0A3Q9RP86</accession>
<evidence type="ECO:0000313" key="3">
    <source>
        <dbReference type="Proteomes" id="UP000283095"/>
    </source>
</evidence>
<dbReference type="SMART" id="SM00966">
    <property type="entry name" value="SpoVT_AbrB"/>
    <property type="match status" value="1"/>
</dbReference>
<sequence>MEVERKIRKVGNSLGVLLPSSMLKEIGVKDGDTVYISMGNDGEIVIRNTEQKKNNEKFKKQVIAIIDEYMENKE</sequence>
<reference evidence="2 3" key="1">
    <citation type="submission" date="2018-01" db="EMBL/GenBank/DDBJ databases">
        <title>Bacillus asahii Genome sequencing and assembly.</title>
        <authorList>
            <person name="Jiang H."/>
            <person name="Feng Y."/>
            <person name="Zhao F."/>
            <person name="Lin X."/>
        </authorList>
    </citation>
    <scope>NUCLEOTIDE SEQUENCE [LARGE SCALE GENOMIC DNA]</scope>
    <source>
        <strain evidence="2 3">OM18</strain>
    </source>
</reference>
<dbReference type="SUPFAM" id="SSF89447">
    <property type="entry name" value="AbrB/MazE/MraZ-like"/>
    <property type="match status" value="1"/>
</dbReference>
<dbReference type="Pfam" id="PF04014">
    <property type="entry name" value="MazE_antitoxin"/>
    <property type="match status" value="1"/>
</dbReference>
<organism evidence="2 3">
    <name type="scientific">Peribacillus asahii</name>
    <dbReference type="NCBI Taxonomy" id="228899"/>
    <lineage>
        <taxon>Bacteria</taxon>
        <taxon>Bacillati</taxon>
        <taxon>Bacillota</taxon>
        <taxon>Bacilli</taxon>
        <taxon>Bacillales</taxon>
        <taxon>Bacillaceae</taxon>
        <taxon>Peribacillus</taxon>
    </lineage>
</organism>
<dbReference type="GO" id="GO:0003677">
    <property type="term" value="F:DNA binding"/>
    <property type="evidence" value="ECO:0007669"/>
    <property type="project" value="InterPro"/>
</dbReference>
<dbReference type="AlphaFoldDB" id="A0A3Q9RP86"/>
<dbReference type="EMBL" id="CP026095">
    <property type="protein sequence ID" value="AZV43656.1"/>
    <property type="molecule type" value="Genomic_DNA"/>
</dbReference>
<evidence type="ECO:0000259" key="1">
    <source>
        <dbReference type="SMART" id="SM00966"/>
    </source>
</evidence>
<dbReference type="RefSeq" id="WP_164853236.1">
    <property type="nucleotide sequence ID" value="NZ_CP026095.1"/>
</dbReference>
<dbReference type="KEGG" id="pasa:BAOM_3047"/>